<organism evidence="1 2">
    <name type="scientific">Ceratopteris richardii</name>
    <name type="common">Triangle waterfern</name>
    <dbReference type="NCBI Taxonomy" id="49495"/>
    <lineage>
        <taxon>Eukaryota</taxon>
        <taxon>Viridiplantae</taxon>
        <taxon>Streptophyta</taxon>
        <taxon>Embryophyta</taxon>
        <taxon>Tracheophyta</taxon>
        <taxon>Polypodiopsida</taxon>
        <taxon>Polypodiidae</taxon>
        <taxon>Polypodiales</taxon>
        <taxon>Pteridineae</taxon>
        <taxon>Pteridaceae</taxon>
        <taxon>Parkerioideae</taxon>
        <taxon>Ceratopteris</taxon>
    </lineage>
</organism>
<keyword evidence="2" id="KW-1185">Reference proteome</keyword>
<gene>
    <name evidence="1" type="ORF">KP509_33G052300</name>
</gene>
<comment type="caution">
    <text evidence="1">The sequence shown here is derived from an EMBL/GenBank/DDBJ whole genome shotgun (WGS) entry which is preliminary data.</text>
</comment>
<evidence type="ECO:0000313" key="2">
    <source>
        <dbReference type="Proteomes" id="UP000825935"/>
    </source>
</evidence>
<dbReference type="AlphaFoldDB" id="A0A8T2QR34"/>
<evidence type="ECO:0000313" key="1">
    <source>
        <dbReference type="EMBL" id="KAH7285945.1"/>
    </source>
</evidence>
<sequence>MLGWSLFADQMLNSRCIMDGWGIGLLLTEPSHDVKNEIVSRQVIESKVRAFMLQLPALSKNCNALKEAAIEAAKGIQSSVTVPLMQFLTEKAANQ</sequence>
<dbReference type="Proteomes" id="UP000825935">
    <property type="component" value="Chromosome 33"/>
</dbReference>
<reference evidence="1" key="1">
    <citation type="submission" date="2021-08" db="EMBL/GenBank/DDBJ databases">
        <title>WGS assembly of Ceratopteris richardii.</title>
        <authorList>
            <person name="Marchant D.B."/>
            <person name="Chen G."/>
            <person name="Jenkins J."/>
            <person name="Shu S."/>
            <person name="Leebens-Mack J."/>
            <person name="Grimwood J."/>
            <person name="Schmutz J."/>
            <person name="Soltis P."/>
            <person name="Soltis D."/>
            <person name="Chen Z.-H."/>
        </authorList>
    </citation>
    <scope>NUCLEOTIDE SEQUENCE</scope>
    <source>
        <strain evidence="1">Whitten #5841</strain>
        <tissue evidence="1">Leaf</tissue>
    </source>
</reference>
<dbReference type="EMBL" id="CM035438">
    <property type="protein sequence ID" value="KAH7285945.1"/>
    <property type="molecule type" value="Genomic_DNA"/>
</dbReference>
<name>A0A8T2QR34_CERRI</name>
<protein>
    <submittedName>
        <fullName evidence="1">Uncharacterized protein</fullName>
    </submittedName>
</protein>
<dbReference type="SUPFAM" id="SSF53756">
    <property type="entry name" value="UDP-Glycosyltransferase/glycogen phosphorylase"/>
    <property type="match status" value="1"/>
</dbReference>
<dbReference type="OrthoDB" id="5835829at2759"/>
<proteinExistence type="predicted"/>
<accession>A0A8T2QR34</accession>
<dbReference type="Gene3D" id="3.40.50.2000">
    <property type="entry name" value="Glycogen Phosphorylase B"/>
    <property type="match status" value="1"/>
</dbReference>